<proteinExistence type="predicted"/>
<sequence length="105" mass="12201">MSCKCALAEPNRLDIVELLRDGPLTVGEIANRLGLRQPQASKHLKILSDSGILETKADGNRRIYRLRPEPFQAMDAWVKSFRQVMEDRFDRLEDYLRELQNEEQS</sequence>
<dbReference type="OrthoDB" id="9799175at2"/>
<dbReference type="SUPFAM" id="SSF46785">
    <property type="entry name" value="Winged helix' DNA-binding domain"/>
    <property type="match status" value="1"/>
</dbReference>
<dbReference type="GO" id="GO:0003677">
    <property type="term" value="F:DNA binding"/>
    <property type="evidence" value="ECO:0007669"/>
    <property type="project" value="UniProtKB-KW"/>
</dbReference>
<dbReference type="PANTHER" id="PTHR38600:SF1">
    <property type="entry name" value="TRANSCRIPTIONAL REGULATORY PROTEIN"/>
    <property type="match status" value="1"/>
</dbReference>
<evidence type="ECO:0000256" key="1">
    <source>
        <dbReference type="ARBA" id="ARBA00023125"/>
    </source>
</evidence>
<evidence type="ECO:0000313" key="3">
    <source>
        <dbReference type="EMBL" id="MUG22377.1"/>
    </source>
</evidence>
<dbReference type="GeneID" id="77010087"/>
<dbReference type="SMART" id="SM00418">
    <property type="entry name" value="HTH_ARSR"/>
    <property type="match status" value="1"/>
</dbReference>
<reference evidence="3 4" key="1">
    <citation type="submission" date="2019-11" db="EMBL/GenBank/DDBJ databases">
        <title>Draft genome sequences of five Paenibacillus species of dairy origin.</title>
        <authorList>
            <person name="Olajide A.M."/>
            <person name="Chen S."/>
            <person name="Lapointe G."/>
        </authorList>
    </citation>
    <scope>NUCLEOTIDE SEQUENCE [LARGE SCALE GENOMIC DNA]</scope>
    <source>
        <strain evidence="3 4">3CT49</strain>
    </source>
</reference>
<comment type="caution">
    <text evidence="3">The sequence shown here is derived from an EMBL/GenBank/DDBJ whole genome shotgun (WGS) entry which is preliminary data.</text>
</comment>
<dbReference type="InterPro" id="IPR011991">
    <property type="entry name" value="ArsR-like_HTH"/>
</dbReference>
<dbReference type="InterPro" id="IPR036390">
    <property type="entry name" value="WH_DNA-bd_sf"/>
</dbReference>
<accession>A0A6N8EQW3</accession>
<dbReference type="InterPro" id="IPR001845">
    <property type="entry name" value="HTH_ArsR_DNA-bd_dom"/>
</dbReference>
<dbReference type="AlphaFoldDB" id="A0A6N8EQW3"/>
<dbReference type="RefSeq" id="WP_082207974.1">
    <property type="nucleotide sequence ID" value="NZ_BGML01000033.1"/>
</dbReference>
<dbReference type="InterPro" id="IPR036388">
    <property type="entry name" value="WH-like_DNA-bd_sf"/>
</dbReference>
<protein>
    <submittedName>
        <fullName evidence="3">Metalloregulator ArsR/SmtB family transcription factor</fullName>
    </submittedName>
</protein>
<dbReference type="GO" id="GO:0003700">
    <property type="term" value="F:DNA-binding transcription factor activity"/>
    <property type="evidence" value="ECO:0007669"/>
    <property type="project" value="InterPro"/>
</dbReference>
<dbReference type="PROSITE" id="PS50987">
    <property type="entry name" value="HTH_ARSR_2"/>
    <property type="match status" value="1"/>
</dbReference>
<name>A0A6N8EQW3_PAEMA</name>
<dbReference type="Proteomes" id="UP000442469">
    <property type="component" value="Unassembled WGS sequence"/>
</dbReference>
<dbReference type="CDD" id="cd00090">
    <property type="entry name" value="HTH_ARSR"/>
    <property type="match status" value="1"/>
</dbReference>
<organism evidence="3 4">
    <name type="scientific">Paenibacillus macerans</name>
    <name type="common">Bacillus macerans</name>
    <dbReference type="NCBI Taxonomy" id="44252"/>
    <lineage>
        <taxon>Bacteria</taxon>
        <taxon>Bacillati</taxon>
        <taxon>Bacillota</taxon>
        <taxon>Bacilli</taxon>
        <taxon>Bacillales</taxon>
        <taxon>Paenibacillaceae</taxon>
        <taxon>Paenibacillus</taxon>
    </lineage>
</organism>
<keyword evidence="1" id="KW-0238">DNA-binding</keyword>
<dbReference type="NCBIfam" id="NF033788">
    <property type="entry name" value="HTH_metalloreg"/>
    <property type="match status" value="1"/>
</dbReference>
<dbReference type="Gene3D" id="1.10.10.10">
    <property type="entry name" value="Winged helix-like DNA-binding domain superfamily/Winged helix DNA-binding domain"/>
    <property type="match status" value="1"/>
</dbReference>
<dbReference type="EMBL" id="WNZZ01000004">
    <property type="protein sequence ID" value="MUG22377.1"/>
    <property type="molecule type" value="Genomic_DNA"/>
</dbReference>
<dbReference type="Pfam" id="PF12840">
    <property type="entry name" value="HTH_20"/>
    <property type="match status" value="1"/>
</dbReference>
<evidence type="ECO:0000259" key="2">
    <source>
        <dbReference type="PROSITE" id="PS50987"/>
    </source>
</evidence>
<feature type="domain" description="HTH arsR-type" evidence="2">
    <location>
        <begin position="1"/>
        <end position="88"/>
    </location>
</feature>
<gene>
    <name evidence="3" type="ORF">GNQ08_08115</name>
</gene>
<evidence type="ECO:0000313" key="4">
    <source>
        <dbReference type="Proteomes" id="UP000442469"/>
    </source>
</evidence>
<dbReference type="PANTHER" id="PTHR38600">
    <property type="entry name" value="TRANSCRIPTIONAL REGULATORY PROTEIN"/>
    <property type="match status" value="1"/>
</dbReference>
<dbReference type="PRINTS" id="PR00778">
    <property type="entry name" value="HTHARSR"/>
</dbReference>